<dbReference type="EMBL" id="JAAXCY010000022">
    <property type="protein sequence ID" value="MBC2410770.1"/>
    <property type="molecule type" value="Genomic_DNA"/>
</dbReference>
<gene>
    <name evidence="1" type="ORF">HF257_32585</name>
</gene>
<comment type="caution">
    <text evidence="1">The sequence shown here is derived from an EMBL/GenBank/DDBJ whole genome shotgun (WGS) entry which is preliminary data.</text>
</comment>
<reference evidence="1 2" key="1">
    <citation type="submission" date="2020-04" db="EMBL/GenBank/DDBJ databases">
        <title>Pseudomonas crami sp. nov., a novel proteolytic bacterial species isolated from cream.</title>
        <authorList>
            <person name="Hofmann K."/>
            <person name="Woller A."/>
            <person name="Huptas C."/>
            <person name="Wenning M."/>
            <person name="Scherer S."/>
            <person name="Doll E.V."/>
        </authorList>
    </citation>
    <scope>NUCLEOTIDE SEQUENCE [LARGE SCALE GENOMIC DNA]</scope>
    <source>
        <strain evidence="1 2">WS 5106</strain>
    </source>
</reference>
<evidence type="ECO:0000313" key="2">
    <source>
        <dbReference type="Proteomes" id="UP000520513"/>
    </source>
</evidence>
<dbReference type="RefSeq" id="WP_020189848.1">
    <property type="nucleotide sequence ID" value="NZ_JAAXCY010000022.1"/>
</dbReference>
<dbReference type="AlphaFoldDB" id="A0A7X1E3X7"/>
<proteinExistence type="predicted"/>
<evidence type="ECO:0000313" key="1">
    <source>
        <dbReference type="EMBL" id="MBC2410770.1"/>
    </source>
</evidence>
<sequence>MLIELDLNTNDAEALLRHCSEHRPNCGDFREDARLSEAMETLAIAIKDAMNPMEAKEALDHQLLDAAIRLFGAKSTAIEWLSKPMPALGLQRPIDVPLEEALSLIGRLEHGFGA</sequence>
<protein>
    <submittedName>
        <fullName evidence="1">DUF2384 domain-containing protein</fullName>
    </submittedName>
</protein>
<dbReference type="Proteomes" id="UP000520513">
    <property type="component" value="Unassembled WGS sequence"/>
</dbReference>
<name>A0A7X1E3X7_9PSED</name>
<accession>A0A7X1E3X7</accession>
<organism evidence="1 2">
    <name type="scientific">Pseudomonas cremoris</name>
    <dbReference type="NCBI Taxonomy" id="2724178"/>
    <lineage>
        <taxon>Bacteria</taxon>
        <taxon>Pseudomonadati</taxon>
        <taxon>Pseudomonadota</taxon>
        <taxon>Gammaproteobacteria</taxon>
        <taxon>Pseudomonadales</taxon>
        <taxon>Pseudomonadaceae</taxon>
        <taxon>Pseudomonas</taxon>
    </lineage>
</organism>